<evidence type="ECO:0000256" key="2">
    <source>
        <dbReference type="ARBA" id="ARBA00023125"/>
    </source>
</evidence>
<dbReference type="EMBL" id="FNIG01000005">
    <property type="protein sequence ID" value="SDN51404.1"/>
    <property type="molecule type" value="Genomic_DNA"/>
</dbReference>
<dbReference type="GO" id="GO:0003677">
    <property type="term" value="F:DNA binding"/>
    <property type="evidence" value="ECO:0007669"/>
    <property type="project" value="UniProtKB-KW"/>
</dbReference>
<gene>
    <name evidence="7" type="ORF">SAMN05216498_2460</name>
</gene>
<keyword evidence="1" id="KW-0805">Transcription regulation</keyword>
<dbReference type="CDD" id="cd00038">
    <property type="entry name" value="CAP_ED"/>
    <property type="match status" value="1"/>
</dbReference>
<reference evidence="7 8" key="1">
    <citation type="submission" date="2016-10" db="EMBL/GenBank/DDBJ databases">
        <authorList>
            <person name="de Groot N.N."/>
        </authorList>
    </citation>
    <scope>NUCLEOTIDE SEQUENCE [LARGE SCALE GENOMIC DNA]</scope>
    <source>
        <strain evidence="7 8">CGMCC 1.3442</strain>
    </source>
</reference>
<keyword evidence="2" id="KW-0238">DNA-binding</keyword>
<feature type="domain" description="Cyclic nucleotide-binding" evidence="5">
    <location>
        <begin position="14"/>
        <end position="134"/>
    </location>
</feature>
<dbReference type="PANTHER" id="PTHR24567:SF26">
    <property type="entry name" value="REGULATORY PROTEIN YEIL"/>
    <property type="match status" value="1"/>
</dbReference>
<dbReference type="InterPro" id="IPR050397">
    <property type="entry name" value="Env_Response_Regulators"/>
</dbReference>
<dbReference type="InterPro" id="IPR000595">
    <property type="entry name" value="cNMP-bd_dom"/>
</dbReference>
<dbReference type="SMART" id="SM00100">
    <property type="entry name" value="cNMP"/>
    <property type="match status" value="1"/>
</dbReference>
<dbReference type="SUPFAM" id="SSF46785">
    <property type="entry name" value="Winged helix' DNA-binding domain"/>
    <property type="match status" value="1"/>
</dbReference>
<evidence type="ECO:0000256" key="4">
    <source>
        <dbReference type="ARBA" id="ARBA00023163"/>
    </source>
</evidence>
<dbReference type="SMART" id="SM00419">
    <property type="entry name" value="HTH_CRP"/>
    <property type="match status" value="1"/>
</dbReference>
<dbReference type="InterPro" id="IPR018490">
    <property type="entry name" value="cNMP-bd_dom_sf"/>
</dbReference>
<dbReference type="InterPro" id="IPR014710">
    <property type="entry name" value="RmlC-like_jellyroll"/>
</dbReference>
<sequence>MEYSKLWYLSKIGFLESIPTPVSLEALEKIKHTYYKRNDLIRSPETHQNELCFIKTGSVRLYAIDTDGKQFTYSLLGAGSTFGKMEGFSLSCDDVFVEAIEDTHFCTINENDFLELASRHPILLQNCLKVLSERLEERENLMKQLATGTVRERIIYLLQSLYNRYHQPNENVDFHAINLPISQQELANMIGSSREAVSTTLNELAKEGLVRFPKRKKIEVHNTLIADNPLPAYIQEMYY</sequence>
<dbReference type="Pfam" id="PF00027">
    <property type="entry name" value="cNMP_binding"/>
    <property type="match status" value="1"/>
</dbReference>
<protein>
    <submittedName>
        <fullName evidence="7">CRP/FNR family transcriptional regulator, anaerobic regulatory protein</fullName>
    </submittedName>
</protein>
<dbReference type="InterPro" id="IPR036390">
    <property type="entry name" value="WH_DNA-bd_sf"/>
</dbReference>
<dbReference type="CDD" id="cd00092">
    <property type="entry name" value="HTH_CRP"/>
    <property type="match status" value="1"/>
</dbReference>
<dbReference type="PROSITE" id="PS51063">
    <property type="entry name" value="HTH_CRP_2"/>
    <property type="match status" value="1"/>
</dbReference>
<dbReference type="STRING" id="237069.SAMN05216498_2460"/>
<evidence type="ECO:0000313" key="7">
    <source>
        <dbReference type="EMBL" id="SDN51404.1"/>
    </source>
</evidence>
<evidence type="ECO:0000313" key="8">
    <source>
        <dbReference type="Proteomes" id="UP000199334"/>
    </source>
</evidence>
<evidence type="ECO:0000256" key="1">
    <source>
        <dbReference type="ARBA" id="ARBA00023015"/>
    </source>
</evidence>
<dbReference type="GO" id="GO:0003700">
    <property type="term" value="F:DNA-binding transcription factor activity"/>
    <property type="evidence" value="ECO:0007669"/>
    <property type="project" value="TreeGrafter"/>
</dbReference>
<accession>A0A1H0C0H0</accession>
<dbReference type="Proteomes" id="UP000199334">
    <property type="component" value="Unassembled WGS sequence"/>
</dbReference>
<evidence type="ECO:0000256" key="3">
    <source>
        <dbReference type="ARBA" id="ARBA00023159"/>
    </source>
</evidence>
<dbReference type="PANTHER" id="PTHR24567">
    <property type="entry name" value="CRP FAMILY TRANSCRIPTIONAL REGULATORY PROTEIN"/>
    <property type="match status" value="1"/>
</dbReference>
<dbReference type="Pfam" id="PF13545">
    <property type="entry name" value="HTH_Crp_2"/>
    <property type="match status" value="1"/>
</dbReference>
<dbReference type="Gene3D" id="2.60.120.10">
    <property type="entry name" value="Jelly Rolls"/>
    <property type="match status" value="1"/>
</dbReference>
<dbReference type="OrthoDB" id="9812325at2"/>
<keyword evidence="8" id="KW-1185">Reference proteome</keyword>
<dbReference type="AlphaFoldDB" id="A0A1H0C0H0"/>
<dbReference type="PROSITE" id="PS50042">
    <property type="entry name" value="CNMP_BINDING_3"/>
    <property type="match status" value="1"/>
</dbReference>
<feature type="domain" description="HTH crp-type" evidence="6">
    <location>
        <begin position="148"/>
        <end position="224"/>
    </location>
</feature>
<keyword evidence="4" id="KW-0804">Transcription</keyword>
<dbReference type="PRINTS" id="PR00034">
    <property type="entry name" value="HTHCRP"/>
</dbReference>
<dbReference type="SUPFAM" id="SSF51206">
    <property type="entry name" value="cAMP-binding domain-like"/>
    <property type="match status" value="1"/>
</dbReference>
<dbReference type="InterPro" id="IPR036388">
    <property type="entry name" value="WH-like_DNA-bd_sf"/>
</dbReference>
<proteinExistence type="predicted"/>
<evidence type="ECO:0000259" key="6">
    <source>
        <dbReference type="PROSITE" id="PS51063"/>
    </source>
</evidence>
<keyword evidence="3" id="KW-0010">Activator</keyword>
<evidence type="ECO:0000259" key="5">
    <source>
        <dbReference type="PROSITE" id="PS50042"/>
    </source>
</evidence>
<dbReference type="InterPro" id="IPR012318">
    <property type="entry name" value="HTH_CRP"/>
</dbReference>
<name>A0A1H0C0H0_9BACI</name>
<organism evidence="7 8">
    <name type="scientific">Tenuibacillus multivorans</name>
    <dbReference type="NCBI Taxonomy" id="237069"/>
    <lineage>
        <taxon>Bacteria</taxon>
        <taxon>Bacillati</taxon>
        <taxon>Bacillota</taxon>
        <taxon>Bacilli</taxon>
        <taxon>Bacillales</taxon>
        <taxon>Bacillaceae</taxon>
        <taxon>Tenuibacillus</taxon>
    </lineage>
</organism>
<dbReference type="Gene3D" id="1.10.10.10">
    <property type="entry name" value="Winged helix-like DNA-binding domain superfamily/Winged helix DNA-binding domain"/>
    <property type="match status" value="1"/>
</dbReference>
<dbReference type="GO" id="GO:0005829">
    <property type="term" value="C:cytosol"/>
    <property type="evidence" value="ECO:0007669"/>
    <property type="project" value="TreeGrafter"/>
</dbReference>
<dbReference type="RefSeq" id="WP_093856877.1">
    <property type="nucleotide sequence ID" value="NZ_BJVZ01000015.1"/>
</dbReference>